<name>A0A1G5NYM0_9PSED</name>
<dbReference type="InterPro" id="IPR008040">
    <property type="entry name" value="Hydant_A_N"/>
</dbReference>
<proteinExistence type="predicted"/>
<evidence type="ECO:0000313" key="5">
    <source>
        <dbReference type="Proteomes" id="UP000183046"/>
    </source>
</evidence>
<dbReference type="GO" id="GO:0005829">
    <property type="term" value="C:cytosol"/>
    <property type="evidence" value="ECO:0007669"/>
    <property type="project" value="TreeGrafter"/>
</dbReference>
<dbReference type="InterPro" id="IPR049517">
    <property type="entry name" value="ACX-like_C"/>
</dbReference>
<dbReference type="PANTHER" id="PTHR11365:SF23">
    <property type="entry name" value="HYPOTHETICAL 5-OXOPROLINASE (EUROFUNG)-RELATED"/>
    <property type="match status" value="1"/>
</dbReference>
<dbReference type="Pfam" id="PF19278">
    <property type="entry name" value="Hydant_A_C"/>
    <property type="match status" value="1"/>
</dbReference>
<feature type="domain" description="Hydantoinase/oxoprolinase N-terminal" evidence="2">
    <location>
        <begin position="7"/>
        <end position="180"/>
    </location>
</feature>
<dbReference type="AlphaFoldDB" id="A0A1G5NYM0"/>
<dbReference type="Pfam" id="PF01968">
    <property type="entry name" value="Hydantoinase_A"/>
    <property type="match status" value="1"/>
</dbReference>
<dbReference type="InterPro" id="IPR043129">
    <property type="entry name" value="ATPase_NBD"/>
</dbReference>
<feature type="domain" description="Acetophenone carboxylase-like C-terminal" evidence="3">
    <location>
        <begin position="502"/>
        <end position="669"/>
    </location>
</feature>
<dbReference type="SUPFAM" id="SSF53067">
    <property type="entry name" value="Actin-like ATPase domain"/>
    <property type="match status" value="1"/>
</dbReference>
<evidence type="ECO:0000259" key="2">
    <source>
        <dbReference type="Pfam" id="PF05378"/>
    </source>
</evidence>
<dbReference type="PANTHER" id="PTHR11365">
    <property type="entry name" value="5-OXOPROLINASE RELATED"/>
    <property type="match status" value="1"/>
</dbReference>
<evidence type="ECO:0000259" key="1">
    <source>
        <dbReference type="Pfam" id="PF01968"/>
    </source>
</evidence>
<dbReference type="OrthoDB" id="9768323at2"/>
<dbReference type="GO" id="GO:0017168">
    <property type="term" value="F:5-oxoprolinase (ATP-hydrolyzing) activity"/>
    <property type="evidence" value="ECO:0007669"/>
    <property type="project" value="TreeGrafter"/>
</dbReference>
<dbReference type="RefSeq" id="WP_074584270.1">
    <property type="nucleotide sequence ID" value="NZ_FMWB01000008.1"/>
</dbReference>
<gene>
    <name evidence="4" type="ORF">SAMN05216279_10873</name>
</gene>
<evidence type="ECO:0000313" key="4">
    <source>
        <dbReference type="EMBL" id="SCZ41810.1"/>
    </source>
</evidence>
<dbReference type="InterPro" id="IPR045079">
    <property type="entry name" value="Oxoprolinase-like"/>
</dbReference>
<dbReference type="Pfam" id="PF05378">
    <property type="entry name" value="Hydant_A_N"/>
    <property type="match status" value="1"/>
</dbReference>
<feature type="domain" description="Hydantoinase A/oxoprolinase" evidence="1">
    <location>
        <begin position="201"/>
        <end position="486"/>
    </location>
</feature>
<sequence length="681" mass="73645">MRDENILGIDIGGTFTDFVLYDAESKSIENWKNLTTPENPIDGVMEGLTQVTSMNRVRKVRLGTTIATNALLTRKGAKVAYVTTQGFKDVPFIQRGDRRSHYDIGWIKTKPFVDRQHCYEIAERIGATGEEVLPLDEGTVREVARQIRQDGTVEAVAVCTLFSYVNPAHEDRIAEILAEELPHLPISSSFQVLPKWKEYDRASTTIADAFLKPIVQKSFKEIKGCLDDLGIGDKVGVIKSNGGECSIRGAAATPVQMALSGPTGAVVATRVVAELTGLKNLVVFDMGGTSTDCATVVNGAENITTDFEIEWGIPIQVPMIDVHTIGAGGGSLAWIDKGGLLRMGPQSATSVPGPACYGRGGTEATVTDANVVLGRINPDFFLGGKMKLDAAAARAAVARVADQLGMAVDEAAMAMLQIANNNMLGALRTVLLQRGLDPRDFTLLSSGGAGPVHVCDLLEISGIPQGLVPNYPGQFSAFGFIMTNARVDKHRTVQQVSNRFDAATTDEALRTLVESAVNELIEQGYRDNIQVQRSVEARYLGQNHGLELPIDAQVIDEQSAKQMWAKFHEIHHARFGFSIPGEIIELVTIKAVAIATAEKPEISTLPIVQGPAESASSRQVRFEQGWLETPVYDRGTLLQDHLISGPAIIEESASVTILRPDQQARVNEYGYLLITAAGEKN</sequence>
<organism evidence="4 5">
    <name type="scientific">Pseudomonas oryzihabitans</name>
    <dbReference type="NCBI Taxonomy" id="47885"/>
    <lineage>
        <taxon>Bacteria</taxon>
        <taxon>Pseudomonadati</taxon>
        <taxon>Pseudomonadota</taxon>
        <taxon>Gammaproteobacteria</taxon>
        <taxon>Pseudomonadales</taxon>
        <taxon>Pseudomonadaceae</taxon>
        <taxon>Pseudomonas</taxon>
    </lineage>
</organism>
<dbReference type="InterPro" id="IPR002821">
    <property type="entry name" value="Hydantoinase_A"/>
</dbReference>
<dbReference type="EMBL" id="FMWB01000008">
    <property type="protein sequence ID" value="SCZ41810.1"/>
    <property type="molecule type" value="Genomic_DNA"/>
</dbReference>
<accession>A0A1G5NYM0</accession>
<dbReference type="GO" id="GO:0006749">
    <property type="term" value="P:glutathione metabolic process"/>
    <property type="evidence" value="ECO:0007669"/>
    <property type="project" value="TreeGrafter"/>
</dbReference>
<evidence type="ECO:0000259" key="3">
    <source>
        <dbReference type="Pfam" id="PF19278"/>
    </source>
</evidence>
<dbReference type="Proteomes" id="UP000183046">
    <property type="component" value="Unassembled WGS sequence"/>
</dbReference>
<reference evidence="5" key="1">
    <citation type="submission" date="2016-10" db="EMBL/GenBank/DDBJ databases">
        <authorList>
            <person name="de Groot N.N."/>
        </authorList>
    </citation>
    <scope>NUCLEOTIDE SEQUENCE [LARGE SCALE GENOMIC DNA]</scope>
    <source>
        <strain evidence="5">DSM 15758</strain>
    </source>
</reference>
<protein>
    <submittedName>
        <fullName evidence="4">N-methylhydantoinase A</fullName>
    </submittedName>
</protein>
<comment type="caution">
    <text evidence="4">The sequence shown here is derived from an EMBL/GenBank/DDBJ whole genome shotgun (WGS) entry which is preliminary data.</text>
</comment>